<proteinExistence type="predicted"/>
<name>A0ABD6D660_9EURY</name>
<evidence type="ECO:0000313" key="1">
    <source>
        <dbReference type="EMBL" id="MFD1641458.1"/>
    </source>
</evidence>
<evidence type="ECO:0000313" key="2">
    <source>
        <dbReference type="Proteomes" id="UP001597052"/>
    </source>
</evidence>
<dbReference type="RefSeq" id="WP_256395153.1">
    <property type="nucleotide sequence ID" value="NZ_JANHDJ010000001.1"/>
</dbReference>
<dbReference type="EMBL" id="JBHUDM010000001">
    <property type="protein sequence ID" value="MFD1641458.1"/>
    <property type="molecule type" value="Genomic_DNA"/>
</dbReference>
<keyword evidence="2" id="KW-1185">Reference proteome</keyword>
<sequence length="332" mass="37965">MPSEKLIPYKLEIHEKNYPESKYDLSSLHTSDPTLPDDNIIDSIENFLTDLEGENLKDPKKEKTFIVEQLRRNGNVIDGYISTGDYGYEAELKHVDTGDLTHEKGELEAEQMPFYFMFYLPETVKGEIHGDGERLIFVLQQINNRGIKTALKNKLLPYLLENSENSVGKVRPVYTTRVYEQLIDSNRVMRLDVQINKLPGDDESRSEIIKGLSVEDTREQTLVLKAEQGGSIEKAKEIVRKLKDSNKEFAEIVSNEVEQVDAKVKNSGGRYETIPLMKNQMAMRRDLTGDGLEYDKGLLTPECLRDETKDLLTDIFNSDIVKPPEFGNELDR</sequence>
<comment type="caution">
    <text evidence="1">The sequence shown here is derived from an EMBL/GenBank/DDBJ whole genome shotgun (WGS) entry which is preliminary data.</text>
</comment>
<dbReference type="Proteomes" id="UP001597052">
    <property type="component" value="Unassembled WGS sequence"/>
</dbReference>
<reference evidence="1 2" key="1">
    <citation type="journal article" date="2019" name="Int. J. Syst. Evol. Microbiol.">
        <title>The Global Catalogue of Microorganisms (GCM) 10K type strain sequencing project: providing services to taxonomists for standard genome sequencing and annotation.</title>
        <authorList>
            <consortium name="The Broad Institute Genomics Platform"/>
            <consortium name="The Broad Institute Genome Sequencing Center for Infectious Disease"/>
            <person name="Wu L."/>
            <person name="Ma J."/>
        </authorList>
    </citation>
    <scope>NUCLEOTIDE SEQUENCE [LARGE SCALE GENOMIC DNA]</scope>
    <source>
        <strain evidence="1 2">CGMCC 1.10593</strain>
    </source>
</reference>
<gene>
    <name evidence="1" type="ORF">ACFSBW_06165</name>
</gene>
<organism evidence="1 2">
    <name type="scientific">Halohasta litorea</name>
    <dbReference type="NCBI Taxonomy" id="869891"/>
    <lineage>
        <taxon>Archaea</taxon>
        <taxon>Methanobacteriati</taxon>
        <taxon>Methanobacteriota</taxon>
        <taxon>Stenosarchaea group</taxon>
        <taxon>Halobacteria</taxon>
        <taxon>Halobacteriales</taxon>
        <taxon>Haloferacaceae</taxon>
        <taxon>Halohasta</taxon>
    </lineage>
</organism>
<accession>A0ABD6D660</accession>
<dbReference type="AlphaFoldDB" id="A0ABD6D660"/>
<protein>
    <submittedName>
        <fullName evidence="1">Uncharacterized protein</fullName>
    </submittedName>
</protein>